<protein>
    <recommendedName>
        <fullName evidence="3">SPATA31 domain-containing protein</fullName>
    </recommendedName>
</protein>
<dbReference type="HOGENOM" id="CLU_489659_0_0_1"/>
<evidence type="ECO:0000256" key="2">
    <source>
        <dbReference type="SAM" id="MobiDB-lite"/>
    </source>
</evidence>
<dbReference type="InterPro" id="IPR039509">
    <property type="entry name" value="SPATA31"/>
</dbReference>
<evidence type="ECO:0000313" key="4">
    <source>
        <dbReference type="Ensembl" id="ENSLAFP00000012580.3"/>
    </source>
</evidence>
<accession>G3TEC2</accession>
<evidence type="ECO:0000256" key="1">
    <source>
        <dbReference type="ARBA" id="ARBA00035009"/>
    </source>
</evidence>
<dbReference type="PANTHER" id="PTHR21859">
    <property type="entry name" value="ACROSOME-SPECIFIC PROTEIN"/>
    <property type="match status" value="1"/>
</dbReference>
<feature type="region of interest" description="Disordered" evidence="2">
    <location>
        <begin position="158"/>
        <end position="179"/>
    </location>
</feature>
<feature type="domain" description="SPATA31" evidence="3">
    <location>
        <begin position="161"/>
        <end position="300"/>
    </location>
</feature>
<evidence type="ECO:0000313" key="5">
    <source>
        <dbReference type="Proteomes" id="UP000007646"/>
    </source>
</evidence>
<reference evidence="4" key="3">
    <citation type="submission" date="2025-09" db="UniProtKB">
        <authorList>
            <consortium name="Ensembl"/>
        </authorList>
    </citation>
    <scope>IDENTIFICATION</scope>
    <source>
        <strain evidence="4">Isolate ISIS603380</strain>
    </source>
</reference>
<sequence>EESLRQLMPHIPVTFTKCDNFNACVETTGTISHKTWGSCMLSQPTQAFWLFKWSIRDEEQSCHCQKTPNPLALALPSAALKVLTGLYPQPERQAEDSGDRLKQKHSQLFCAFSSLTSESLLVTYIEYPGTSANRYIPQFPTNVPFFFSERSILLLFPNNPTPSTSPSSTSTPNSVSPTDHQRNHINIPFLALAKFKALEWNLLQRHLLVRWELPTAFNKSQCAQSLMQYKPCDTAQSPETLGTSWSGKPISLLTGELPFLPDHAQMLLEFHLQKQLMRHHWGLSQRIKESTALLLSPADQQPLPSSSKALDHLNVPWPAAPEVSGVGDLISLTLAPVSDSMPHLLTQTKAILQSHIDSKCWQTLQGTVIAHIFISQGCGMPGSTEGPQFPCKPENKLLELHTATDPDISLKPLPLSSKALDHKLMSSQTLPGAVIEHTKLSRSLPKGAMEKLGANLQDKHLAFLSGLPALYYLAPSKATGPPITSQSAIAEIMPEPVEITPDSLTEMISCEERCISPGPGHQDDETHADGAQEFLTKVQEERTKETVRLETQTDAAILKALRTSILTKLNFHLRKK</sequence>
<reference evidence="4" key="2">
    <citation type="submission" date="2025-08" db="UniProtKB">
        <authorList>
            <consortium name="Ensembl"/>
        </authorList>
    </citation>
    <scope>IDENTIFICATION</scope>
    <source>
        <strain evidence="4">Isolate ISIS603380</strain>
    </source>
</reference>
<keyword evidence="5" id="KW-1185">Reference proteome</keyword>
<dbReference type="PANTHER" id="PTHR21859:SF15">
    <property type="entry name" value="PROTEIN SPATA31F1-RELATED"/>
    <property type="match status" value="1"/>
</dbReference>
<dbReference type="AlphaFoldDB" id="G3TEC2"/>
<dbReference type="Ensembl" id="ENSLAFT00000015026.3">
    <property type="protein sequence ID" value="ENSLAFP00000012580.3"/>
    <property type="gene ID" value="ENSLAFG00000027220.1"/>
</dbReference>
<evidence type="ECO:0000259" key="3">
    <source>
        <dbReference type="Pfam" id="PF14650"/>
    </source>
</evidence>
<reference evidence="4 5" key="1">
    <citation type="submission" date="2009-06" db="EMBL/GenBank/DDBJ databases">
        <title>The Genome Sequence of Loxodonta africana (African elephant).</title>
        <authorList>
            <person name="Di Palma F."/>
            <person name="Heiman D."/>
            <person name="Young S."/>
            <person name="Johnson J."/>
            <person name="Lander E.S."/>
            <person name="Lindblad-Toh K."/>
        </authorList>
    </citation>
    <scope>NUCLEOTIDE SEQUENCE [LARGE SCALE GENOMIC DNA]</scope>
    <source>
        <strain evidence="4 5">Isolate ISIS603380</strain>
    </source>
</reference>
<comment type="similarity">
    <text evidence="1">Belongs to the SPATA31 family.</text>
</comment>
<name>G3TEC2_LOXAF</name>
<feature type="compositionally biased region" description="Low complexity" evidence="2">
    <location>
        <begin position="158"/>
        <end position="178"/>
    </location>
</feature>
<dbReference type="Proteomes" id="UP000007646">
    <property type="component" value="Unassembled WGS sequence"/>
</dbReference>
<dbReference type="eggNOG" id="ENOG502SM6T">
    <property type="taxonomic scope" value="Eukaryota"/>
</dbReference>
<dbReference type="GeneTree" id="ENSGT00950000183043"/>
<organism evidence="4 5">
    <name type="scientific">Loxodonta africana</name>
    <name type="common">African elephant</name>
    <dbReference type="NCBI Taxonomy" id="9785"/>
    <lineage>
        <taxon>Eukaryota</taxon>
        <taxon>Metazoa</taxon>
        <taxon>Chordata</taxon>
        <taxon>Craniata</taxon>
        <taxon>Vertebrata</taxon>
        <taxon>Euteleostomi</taxon>
        <taxon>Mammalia</taxon>
        <taxon>Eutheria</taxon>
        <taxon>Afrotheria</taxon>
        <taxon>Proboscidea</taxon>
        <taxon>Elephantidae</taxon>
        <taxon>Loxodonta</taxon>
    </lineage>
</organism>
<dbReference type="InParanoid" id="G3TEC2"/>
<proteinExistence type="inferred from homology"/>
<dbReference type="Pfam" id="PF14650">
    <property type="entry name" value="FAM75"/>
    <property type="match status" value="1"/>
</dbReference>